<dbReference type="PANTHER" id="PTHR35535">
    <property type="entry name" value="HEAT SHOCK PROTEIN HSLJ"/>
    <property type="match status" value="1"/>
</dbReference>
<dbReference type="RefSeq" id="WP_310346622.1">
    <property type="nucleotide sequence ID" value="NZ_JAVDXO010000014.1"/>
</dbReference>
<evidence type="ECO:0000259" key="1">
    <source>
        <dbReference type="Pfam" id="PF03724"/>
    </source>
</evidence>
<protein>
    <submittedName>
        <fullName evidence="2">Heat shock protein HslJ</fullName>
    </submittedName>
</protein>
<evidence type="ECO:0000313" key="3">
    <source>
        <dbReference type="Proteomes" id="UP001268089"/>
    </source>
</evidence>
<evidence type="ECO:0000313" key="2">
    <source>
        <dbReference type="EMBL" id="MDR7308777.1"/>
    </source>
</evidence>
<organism evidence="2 3">
    <name type="scientific">Rhodoferax saidenbachensis</name>
    <dbReference type="NCBI Taxonomy" id="1484693"/>
    <lineage>
        <taxon>Bacteria</taxon>
        <taxon>Pseudomonadati</taxon>
        <taxon>Pseudomonadota</taxon>
        <taxon>Betaproteobacteria</taxon>
        <taxon>Burkholderiales</taxon>
        <taxon>Comamonadaceae</taxon>
        <taxon>Rhodoferax</taxon>
    </lineage>
</organism>
<dbReference type="Pfam" id="PF03724">
    <property type="entry name" value="META"/>
    <property type="match status" value="1"/>
</dbReference>
<dbReference type="PANTHER" id="PTHR35535:SF1">
    <property type="entry name" value="HEAT SHOCK PROTEIN HSLJ"/>
    <property type="match status" value="1"/>
</dbReference>
<reference evidence="2 3" key="1">
    <citation type="submission" date="2023-07" db="EMBL/GenBank/DDBJ databases">
        <title>Sorghum-associated microbial communities from plants grown in Nebraska, USA.</title>
        <authorList>
            <person name="Schachtman D."/>
        </authorList>
    </citation>
    <scope>NUCLEOTIDE SEQUENCE [LARGE SCALE GENOMIC DNA]</scope>
    <source>
        <strain evidence="2 3">BE308</strain>
    </source>
</reference>
<comment type="caution">
    <text evidence="2">The sequence shown here is derived from an EMBL/GenBank/DDBJ whole genome shotgun (WGS) entry which is preliminary data.</text>
</comment>
<dbReference type="EMBL" id="JAVDXO010000014">
    <property type="protein sequence ID" value="MDR7308777.1"/>
    <property type="molecule type" value="Genomic_DNA"/>
</dbReference>
<dbReference type="InterPro" id="IPR038670">
    <property type="entry name" value="HslJ-like_sf"/>
</dbReference>
<keyword evidence="3" id="KW-1185">Reference proteome</keyword>
<dbReference type="InterPro" id="IPR005184">
    <property type="entry name" value="DUF306_Meta_HslJ"/>
</dbReference>
<proteinExistence type="predicted"/>
<name>A0ABU1ZT98_9BURK</name>
<gene>
    <name evidence="2" type="ORF">J2X15_004099</name>
</gene>
<dbReference type="PROSITE" id="PS51257">
    <property type="entry name" value="PROKAR_LIPOPROTEIN"/>
    <property type="match status" value="1"/>
</dbReference>
<dbReference type="Gene3D" id="2.40.128.270">
    <property type="match status" value="1"/>
</dbReference>
<dbReference type="InterPro" id="IPR053147">
    <property type="entry name" value="Hsp_HslJ-like"/>
</dbReference>
<dbReference type="Proteomes" id="UP001268089">
    <property type="component" value="Unassembled WGS sequence"/>
</dbReference>
<feature type="domain" description="DUF306" evidence="1">
    <location>
        <begin position="36"/>
        <end position="142"/>
    </location>
</feature>
<keyword evidence="2" id="KW-0346">Stress response</keyword>
<sequence>MLFSFFKPVVLAVLLIALAGCGVAPVLPSAGQVSGAQLQGREWVASYIDGIAAVTAPAPRLRWTAADQLSGSGGCNAFMGRAVVEQGALQLGPLAATGKACMTAPQGQEDRFFKALEATRSVRLQDGHLLLEDATGRVLARLTPGTTAP</sequence>
<accession>A0ABU1ZT98</accession>